<evidence type="ECO:0000259" key="18">
    <source>
        <dbReference type="SMART" id="SM00831"/>
    </source>
</evidence>
<feature type="transmembrane region" description="Helical" evidence="17">
    <location>
        <begin position="63"/>
        <end position="83"/>
    </location>
</feature>
<dbReference type="FunFam" id="3.40.1110.10:FF:000001">
    <property type="entry name" value="Sodium/potassium-transporting ATPase subunit alpha"/>
    <property type="match status" value="1"/>
</dbReference>
<gene>
    <name evidence="19" type="ORF">BPAG_LOCUS1348</name>
</gene>
<dbReference type="GO" id="GO:0030007">
    <property type="term" value="P:intracellular potassium ion homeostasis"/>
    <property type="evidence" value="ECO:0007669"/>
    <property type="project" value="TreeGrafter"/>
</dbReference>
<keyword evidence="9" id="KW-0630">Potassium</keyword>
<dbReference type="SUPFAM" id="SSF81660">
    <property type="entry name" value="Metal cation-transporting ATPase, ATP-binding domain N"/>
    <property type="match status" value="1"/>
</dbReference>
<dbReference type="Pfam" id="PF00690">
    <property type="entry name" value="Cation_ATPase_N"/>
    <property type="match status" value="1"/>
</dbReference>
<dbReference type="Gene3D" id="2.70.150.10">
    <property type="entry name" value="Calcium-transporting ATPase, cytoplasmic transduction domain A"/>
    <property type="match status" value="1"/>
</dbReference>
<feature type="transmembrane region" description="Helical" evidence="17">
    <location>
        <begin position="155"/>
        <end position="174"/>
    </location>
</feature>
<keyword evidence="10" id="KW-1278">Translocase</keyword>
<evidence type="ECO:0000256" key="11">
    <source>
        <dbReference type="ARBA" id="ARBA00022989"/>
    </source>
</evidence>
<evidence type="ECO:0000256" key="15">
    <source>
        <dbReference type="ARBA" id="ARBA00038795"/>
    </source>
</evidence>
<dbReference type="InterPro" id="IPR018303">
    <property type="entry name" value="ATPase_P-typ_P_site"/>
</dbReference>
<dbReference type="SFLD" id="SFLDS00003">
    <property type="entry name" value="Haloacid_Dehalogenase"/>
    <property type="match status" value="1"/>
</dbReference>
<evidence type="ECO:0000256" key="17">
    <source>
        <dbReference type="SAM" id="Phobius"/>
    </source>
</evidence>
<dbReference type="InterPro" id="IPR036412">
    <property type="entry name" value="HAD-like_sf"/>
</dbReference>
<dbReference type="InterPro" id="IPR050510">
    <property type="entry name" value="Cation_transp_ATPase_P-type"/>
</dbReference>
<evidence type="ECO:0000313" key="20">
    <source>
        <dbReference type="Proteomes" id="UP000278627"/>
    </source>
</evidence>
<dbReference type="Pfam" id="PF00230">
    <property type="entry name" value="MIP"/>
    <property type="match status" value="1"/>
</dbReference>
<dbReference type="InterPro" id="IPR023214">
    <property type="entry name" value="HAD_sf"/>
</dbReference>
<dbReference type="InterPro" id="IPR023299">
    <property type="entry name" value="ATPase_P-typ_cyto_dom_N"/>
</dbReference>
<dbReference type="FunFam" id="3.40.50.1000:FF:000083">
    <property type="entry name" value="Sodium/potassium-transporting ATPase subunit alpha"/>
    <property type="match status" value="1"/>
</dbReference>
<feature type="transmembrane region" description="Helical" evidence="17">
    <location>
        <begin position="33"/>
        <end position="57"/>
    </location>
</feature>
<dbReference type="EMBL" id="UZAD01000100">
    <property type="protein sequence ID" value="VDN82534.1"/>
    <property type="molecule type" value="Genomic_DNA"/>
</dbReference>
<dbReference type="Proteomes" id="UP000278627">
    <property type="component" value="Unassembled WGS sequence"/>
</dbReference>
<dbReference type="Pfam" id="PF00122">
    <property type="entry name" value="E1-E2_ATPase"/>
    <property type="match status" value="1"/>
</dbReference>
<dbReference type="WBParaSite" id="BPAG_0000134701-mRNA-1">
    <property type="protein sequence ID" value="BPAG_0000134701-mRNA-1"/>
    <property type="gene ID" value="BPAG_0000134701"/>
</dbReference>
<dbReference type="NCBIfam" id="TIGR01106">
    <property type="entry name" value="ATPase-IIC_X-K"/>
    <property type="match status" value="1"/>
</dbReference>
<evidence type="ECO:0000256" key="9">
    <source>
        <dbReference type="ARBA" id="ARBA00022958"/>
    </source>
</evidence>
<dbReference type="SMART" id="SM00831">
    <property type="entry name" value="Cation_ATPase_N"/>
    <property type="match status" value="1"/>
</dbReference>
<evidence type="ECO:0000256" key="8">
    <source>
        <dbReference type="ARBA" id="ARBA00022840"/>
    </source>
</evidence>
<dbReference type="InterPro" id="IPR008250">
    <property type="entry name" value="ATPase_P-typ_transduc_dom_A_sf"/>
</dbReference>
<dbReference type="GO" id="GO:0005391">
    <property type="term" value="F:P-type sodium:potassium-exchanging transporter activity"/>
    <property type="evidence" value="ECO:0007669"/>
    <property type="project" value="UniProtKB-EC"/>
</dbReference>
<dbReference type="Pfam" id="PF00689">
    <property type="entry name" value="Cation_ATPase_C"/>
    <property type="match status" value="1"/>
</dbReference>
<feature type="domain" description="Cation-transporting P-type ATPase N-terminal" evidence="18">
    <location>
        <begin position="270"/>
        <end position="344"/>
    </location>
</feature>
<name>A0A0N4SZV9_BRUPA</name>
<evidence type="ECO:0000256" key="13">
    <source>
        <dbReference type="ARBA" id="ARBA00023136"/>
    </source>
</evidence>
<evidence type="ECO:0000313" key="21">
    <source>
        <dbReference type="WBParaSite" id="BPAG_0000134701-mRNA-1"/>
    </source>
</evidence>
<dbReference type="Gene3D" id="1.20.1080.10">
    <property type="entry name" value="Glycerol uptake facilitator protein"/>
    <property type="match status" value="1"/>
</dbReference>
<feature type="transmembrane region" description="Helical" evidence="17">
    <location>
        <begin position="104"/>
        <end position="125"/>
    </location>
</feature>
<dbReference type="NCBIfam" id="TIGR01494">
    <property type="entry name" value="ATPase_P-type"/>
    <property type="match status" value="2"/>
</dbReference>
<dbReference type="InterPro" id="IPR059000">
    <property type="entry name" value="ATPase_P-type_domA"/>
</dbReference>
<dbReference type="AlphaFoldDB" id="A0A0N4SZV9"/>
<dbReference type="FunFam" id="2.70.150.10:FF:000003">
    <property type="entry name" value="Sodium/potassium-transporting ATPase subunit alpha"/>
    <property type="match status" value="1"/>
</dbReference>
<dbReference type="InterPro" id="IPR023298">
    <property type="entry name" value="ATPase_P-typ_TM_dom_sf"/>
</dbReference>
<dbReference type="PRINTS" id="PR00121">
    <property type="entry name" value="NAKATPASE"/>
</dbReference>
<reference evidence="19 20" key="2">
    <citation type="submission" date="2018-11" db="EMBL/GenBank/DDBJ databases">
        <authorList>
            <consortium name="Pathogen Informatics"/>
        </authorList>
    </citation>
    <scope>NUCLEOTIDE SEQUENCE [LARGE SCALE GENOMIC DNA]</scope>
</reference>
<dbReference type="InterPro" id="IPR005775">
    <property type="entry name" value="P-type_ATPase_IIC"/>
</dbReference>
<evidence type="ECO:0000313" key="19">
    <source>
        <dbReference type="EMBL" id="VDN82534.1"/>
    </source>
</evidence>
<dbReference type="GO" id="GO:0015267">
    <property type="term" value="F:channel activity"/>
    <property type="evidence" value="ECO:0007669"/>
    <property type="project" value="InterPro"/>
</dbReference>
<keyword evidence="20" id="KW-1185">Reference proteome</keyword>
<evidence type="ECO:0000256" key="1">
    <source>
        <dbReference type="ARBA" id="ARBA00004141"/>
    </source>
</evidence>
<organism evidence="21">
    <name type="scientific">Brugia pahangi</name>
    <name type="common">Filarial nematode worm</name>
    <dbReference type="NCBI Taxonomy" id="6280"/>
    <lineage>
        <taxon>Eukaryota</taxon>
        <taxon>Metazoa</taxon>
        <taxon>Ecdysozoa</taxon>
        <taxon>Nematoda</taxon>
        <taxon>Chromadorea</taxon>
        <taxon>Rhabditida</taxon>
        <taxon>Spirurina</taxon>
        <taxon>Spiruromorpha</taxon>
        <taxon>Filarioidea</taxon>
        <taxon>Onchocercidae</taxon>
        <taxon>Brugia</taxon>
    </lineage>
</organism>
<dbReference type="SFLD" id="SFLDF00027">
    <property type="entry name" value="p-type_atpase"/>
    <property type="match status" value="1"/>
</dbReference>
<keyword evidence="5" id="KW-0597">Phosphoprotein</keyword>
<evidence type="ECO:0000256" key="7">
    <source>
        <dbReference type="ARBA" id="ARBA00022741"/>
    </source>
</evidence>
<dbReference type="FunFam" id="1.20.1110.10:FF:000095">
    <property type="entry name" value="Sodium/potassium-transporting ATPase subunit alpha-1"/>
    <property type="match status" value="2"/>
</dbReference>
<evidence type="ECO:0000256" key="2">
    <source>
        <dbReference type="ARBA" id="ARBA00006934"/>
    </source>
</evidence>
<dbReference type="EC" id="7.2.2.13" evidence="16"/>
<keyword evidence="6 17" id="KW-0812">Transmembrane</keyword>
<dbReference type="GO" id="GO:1990573">
    <property type="term" value="P:potassium ion import across plasma membrane"/>
    <property type="evidence" value="ECO:0007669"/>
    <property type="project" value="TreeGrafter"/>
</dbReference>
<evidence type="ECO:0000256" key="3">
    <source>
        <dbReference type="ARBA" id="ARBA00022448"/>
    </source>
</evidence>
<dbReference type="GO" id="GO:0006883">
    <property type="term" value="P:intracellular sodium ion homeostasis"/>
    <property type="evidence" value="ECO:0007669"/>
    <property type="project" value="TreeGrafter"/>
</dbReference>
<proteinExistence type="inferred from homology"/>
<feature type="transmembrane region" description="Helical" evidence="17">
    <location>
        <begin position="317"/>
        <end position="345"/>
    </location>
</feature>
<dbReference type="Gene3D" id="3.40.50.1000">
    <property type="entry name" value="HAD superfamily/HAD-like"/>
    <property type="match status" value="1"/>
</dbReference>
<feature type="transmembrane region" description="Helical" evidence="17">
    <location>
        <begin position="212"/>
        <end position="228"/>
    </location>
</feature>
<dbReference type="InterPro" id="IPR044492">
    <property type="entry name" value="P_typ_ATPase_HD_dom"/>
</dbReference>
<keyword evidence="3" id="KW-0813">Transport</keyword>
<dbReference type="GO" id="GO:0005886">
    <property type="term" value="C:plasma membrane"/>
    <property type="evidence" value="ECO:0007669"/>
    <property type="project" value="TreeGrafter"/>
</dbReference>
<dbReference type="STRING" id="6280.A0A0N4SZV9"/>
<dbReference type="GO" id="GO:1902600">
    <property type="term" value="P:proton transmembrane transport"/>
    <property type="evidence" value="ECO:0007669"/>
    <property type="project" value="TreeGrafter"/>
</dbReference>
<evidence type="ECO:0000256" key="10">
    <source>
        <dbReference type="ARBA" id="ARBA00022967"/>
    </source>
</evidence>
<evidence type="ECO:0000256" key="4">
    <source>
        <dbReference type="ARBA" id="ARBA00022538"/>
    </source>
</evidence>
<dbReference type="Pfam" id="PF13246">
    <property type="entry name" value="Cation_ATPase"/>
    <property type="match status" value="1"/>
</dbReference>
<evidence type="ECO:0000256" key="6">
    <source>
        <dbReference type="ARBA" id="ARBA00022692"/>
    </source>
</evidence>
<dbReference type="InterPro" id="IPR004014">
    <property type="entry name" value="ATPase_P-typ_cation-transptr_N"/>
</dbReference>
<feature type="transmembrane region" description="Helical" evidence="17">
    <location>
        <begin position="519"/>
        <end position="543"/>
    </location>
</feature>
<dbReference type="SUPFAM" id="SSF81653">
    <property type="entry name" value="Calcium ATPase, transduction domain A"/>
    <property type="match status" value="1"/>
</dbReference>
<dbReference type="InterPro" id="IPR001757">
    <property type="entry name" value="P_typ_ATPase"/>
</dbReference>
<dbReference type="PROSITE" id="PS00154">
    <property type="entry name" value="ATPASE_E1_E2"/>
    <property type="match status" value="1"/>
</dbReference>
<keyword evidence="13 17" id="KW-0472">Membrane</keyword>
<protein>
    <recommendedName>
        <fullName evidence="16">Na(+)/K(+)-exchanging ATPase</fullName>
        <ecNumber evidence="16">7.2.2.13</ecNumber>
    </recommendedName>
</protein>
<feature type="transmembrane region" description="Helical" evidence="17">
    <location>
        <begin position="186"/>
        <end position="206"/>
    </location>
</feature>
<keyword evidence="12" id="KW-0406">Ion transport</keyword>
<dbReference type="GO" id="GO:0016887">
    <property type="term" value="F:ATP hydrolysis activity"/>
    <property type="evidence" value="ECO:0007669"/>
    <property type="project" value="InterPro"/>
</dbReference>
<accession>A0A0N4SZV9</accession>
<dbReference type="SUPFAM" id="SSF56784">
    <property type="entry name" value="HAD-like"/>
    <property type="match status" value="1"/>
</dbReference>
<feature type="transmembrane region" description="Helical" evidence="17">
    <location>
        <begin position="357"/>
        <end position="377"/>
    </location>
</feature>
<dbReference type="InterPro" id="IPR023271">
    <property type="entry name" value="Aquaporin-like"/>
</dbReference>
<dbReference type="SUPFAM" id="SSF81665">
    <property type="entry name" value="Calcium ATPase, transmembrane domain M"/>
    <property type="match status" value="1"/>
</dbReference>
<keyword evidence="4" id="KW-0633">Potassium transport</keyword>
<evidence type="ECO:0000256" key="16">
    <source>
        <dbReference type="ARBA" id="ARBA00039096"/>
    </source>
</evidence>
<feature type="transmembrane region" description="Helical" evidence="17">
    <location>
        <begin position="1086"/>
        <end position="1106"/>
    </location>
</feature>
<comment type="subunit">
    <text evidence="15">The sodium/potassium-transporting ATPase is composed of a catalytic alpha subunit, an auxiliary non-catalytic beta subunit and an additional regulatory subunit.</text>
</comment>
<reference evidence="21" key="1">
    <citation type="submission" date="2017-02" db="UniProtKB">
        <authorList>
            <consortium name="WormBaseParasite"/>
        </authorList>
    </citation>
    <scope>IDENTIFICATION</scope>
</reference>
<dbReference type="GO" id="GO:0036376">
    <property type="term" value="P:sodium ion export across plasma membrane"/>
    <property type="evidence" value="ECO:0007669"/>
    <property type="project" value="TreeGrafter"/>
</dbReference>
<dbReference type="PRINTS" id="PR00119">
    <property type="entry name" value="CATATPASE"/>
</dbReference>
<dbReference type="SFLD" id="SFLDG00002">
    <property type="entry name" value="C1.7:_P-type_atpase_like"/>
    <property type="match status" value="1"/>
</dbReference>
<keyword evidence="8" id="KW-0067">ATP-binding</keyword>
<dbReference type="SUPFAM" id="SSF81338">
    <property type="entry name" value="Aquaporin-like"/>
    <property type="match status" value="1"/>
</dbReference>
<comment type="function">
    <text evidence="14">This is the catalytic component of the active enzyme, which catalyzes the hydrolysis of ATP coupled with the exchange of sodium and potassium ions across the plasma membrane. This action creates the electrochemical gradient of sodium and potassium ions, providing the energy for active transport of various nutrients.</text>
</comment>
<comment type="similarity">
    <text evidence="2">Belongs to the cation transport ATPase (P-type) (TC 3.A.3) family. Type IIC subfamily.</text>
</comment>
<dbReference type="PANTHER" id="PTHR43294:SF18">
    <property type="entry name" value="SODIUM_POTASSIUM-TRANSPORTING ATPASE SUBUNIT ALPHA"/>
    <property type="match status" value="1"/>
</dbReference>
<dbReference type="InterPro" id="IPR000425">
    <property type="entry name" value="MIP"/>
</dbReference>
<dbReference type="Gene3D" id="1.20.1110.10">
    <property type="entry name" value="Calcium-transporting ATPase, transmembrane domain"/>
    <property type="match status" value="1"/>
</dbReference>
<feature type="transmembrane region" description="Helical" evidence="17">
    <location>
        <begin position="549"/>
        <end position="577"/>
    </location>
</feature>
<comment type="subcellular location">
    <subcellularLocation>
        <location evidence="1">Membrane</location>
        <topology evidence="1">Multi-pass membrane protein</topology>
    </subcellularLocation>
</comment>
<evidence type="ECO:0000256" key="12">
    <source>
        <dbReference type="ARBA" id="ARBA00023065"/>
    </source>
</evidence>
<dbReference type="InterPro" id="IPR006068">
    <property type="entry name" value="ATPase_P-typ_cation-transptr_C"/>
</dbReference>
<evidence type="ECO:0000256" key="5">
    <source>
        <dbReference type="ARBA" id="ARBA00022553"/>
    </source>
</evidence>
<evidence type="ECO:0000256" key="14">
    <source>
        <dbReference type="ARBA" id="ARBA00037422"/>
    </source>
</evidence>
<sequence>MQPTVQRLLFEVCRENTNEHSPRNEYKPSSVDFFIPAIAEFVGSFLLTFLGICSYLHTVNTQLAVSLLDGVALYTLTCCLGRFSGAHFNPAQTLSVIFVGRCRLAVGLFMIFMQFLGAFLGAVYAQCILQNNTFAVAMHAAIRWSNTDIHAANRLQYFFMELTLSTLVCCAYLFTGVISHGRNGALCAAIVSTARAIVTFIGYSTIGQTSNLARTIGLISTAYIFLAIRDEWRFIYIPFLCCLLAGSEFGMDKEKSKISMQLMKKEVELREHQIPIEELCAELKTDVNMGHSEEKANQLLKEYGLNMLTPPKKRSELVAALKCLFAGFNFLLWLGSLASVTSYIIESQQSANVKLDNLYMGIVLAVVVVVTGFFAYYQEYKSSKIMESFARLAPPTTTVLRDGQMKRVDATLIVPGDIVYIKAGDRIPADVRVISSSGLKVDCSTLTGESEPQNRSPECTHVNPLETNNLVLFGTGAVEGKCKGIVVLTGDRTIMGRIAYLTSRVDSGKTPIGREIDHFITVIGVVAATIGISFFIISIIYGYTFVEALVFLIGIIVANVPEGIIATMTVCLTLTAVKMRRKNCLVKKLEGVETLGSTSTICSDKTGTLTQNRMTVTHTWFNGSISDVNFHESTSENSDPKELNFDRFVGTFGAFVRCAALCSNATFKDENRDVKLWKRDANGDASEVAILKYCEYTCGNVTAYRKLYPKIFEIPFNSTNKFQVSIHKQESDGHFVLVMKGAPEQIIDRCKTCFEDNGERNLTREDLKLFQDAYKYLGGLGERVMGFCDLDLDPEKYRKNFVFCTDPLNFPLEGLRFLGLISMIDPPRPAVPHAVDLCQSAGIKIVMVTGDHPLTAEAIARQVNIIREGSITSRIINDGDKLKWEEIMGNGDKCQAMIVHGEQLKKLSDKDLNFIVKYYSCIVFARTSPIQKLQIVEAFQNAGHIVAVTGDGVNDAPALRKADIGIAMGIAGTDVSKEAADMILLDDNFASIVTGVEEGRIIFDNLKKSIAYTLTSNIPEITPFLSYILFGIPLPMSVVAILCIDLGTDLWPAISIAYEEAETNIMERPPRNAKVDKLVNARLMNFSYLQIGIIQAAAGFMTYLIIMAENGFHIHRLLWIRDEWDDSMVDDLEDSYGQQWVVSTYKARKDLERCCHGAFFYAIVVVQWADLLISKTRYNSIVQQGMSTQHVSSFHALRKQSIRIDAYQAFVGNDPSIICMVDICLRRSTEILLQDETSWLAISRHLLLIRMLMTLKYRNHDIESYVTVSHDIVT</sequence>
<keyword evidence="7" id="KW-0547">Nucleotide-binding</keyword>
<dbReference type="GO" id="GO:0005524">
    <property type="term" value="F:ATP binding"/>
    <property type="evidence" value="ECO:0007669"/>
    <property type="project" value="UniProtKB-KW"/>
</dbReference>
<keyword evidence="11 17" id="KW-1133">Transmembrane helix</keyword>
<dbReference type="PANTHER" id="PTHR43294">
    <property type="entry name" value="SODIUM/POTASSIUM-TRANSPORTING ATPASE SUBUNIT ALPHA"/>
    <property type="match status" value="1"/>
</dbReference>
<dbReference type="Gene3D" id="3.40.1110.10">
    <property type="entry name" value="Calcium-transporting ATPase, cytoplasmic domain N"/>
    <property type="match status" value="1"/>
</dbReference>